<protein>
    <submittedName>
        <fullName evidence="1">Uncharacterized protein</fullName>
    </submittedName>
</protein>
<comment type="caution">
    <text evidence="1">The sequence shown here is derived from an EMBL/GenBank/DDBJ whole genome shotgun (WGS) entry which is preliminary data.</text>
</comment>
<accession>A0A848J6F0</accession>
<dbReference type="Proteomes" id="UP000559010">
    <property type="component" value="Unassembled WGS sequence"/>
</dbReference>
<name>A0A848J6F0_9BACT</name>
<sequence length="103" mass="11639">MKTSVVTLSLLVIIAFFIVIAENTILNHQYTQKATATIHCTYNYHVNAVKSKYNESTPEERKYAAFWISLMLDRPCENSKSPEIIETNTPRQAATCNKQITAG</sequence>
<reference evidence="1 2" key="1">
    <citation type="submission" date="2020-04" db="EMBL/GenBank/DDBJ databases">
        <title>Flammeovirgaceae bacterium KN852 isolated from deep sea.</title>
        <authorList>
            <person name="Zhang D.-C."/>
        </authorList>
    </citation>
    <scope>NUCLEOTIDE SEQUENCE [LARGE SCALE GENOMIC DNA]</scope>
    <source>
        <strain evidence="1 2">KN852</strain>
    </source>
</reference>
<evidence type="ECO:0000313" key="2">
    <source>
        <dbReference type="Proteomes" id="UP000559010"/>
    </source>
</evidence>
<keyword evidence="2" id="KW-1185">Reference proteome</keyword>
<proteinExistence type="predicted"/>
<organism evidence="1 2">
    <name type="scientific">Marinigracilibium pacificum</name>
    <dbReference type="NCBI Taxonomy" id="2729599"/>
    <lineage>
        <taxon>Bacteria</taxon>
        <taxon>Pseudomonadati</taxon>
        <taxon>Bacteroidota</taxon>
        <taxon>Cytophagia</taxon>
        <taxon>Cytophagales</taxon>
        <taxon>Flammeovirgaceae</taxon>
        <taxon>Marinigracilibium</taxon>
    </lineage>
</organism>
<dbReference type="EMBL" id="JABBNU010000005">
    <property type="protein sequence ID" value="NMM48702.1"/>
    <property type="molecule type" value="Genomic_DNA"/>
</dbReference>
<evidence type="ECO:0000313" key="1">
    <source>
        <dbReference type="EMBL" id="NMM48702.1"/>
    </source>
</evidence>
<dbReference type="RefSeq" id="WP_169680880.1">
    <property type="nucleotide sequence ID" value="NZ_JABBNU010000005.1"/>
</dbReference>
<gene>
    <name evidence="1" type="ORF">HH304_09850</name>
</gene>
<dbReference type="AlphaFoldDB" id="A0A848J6F0"/>